<keyword evidence="9" id="KW-1185">Reference proteome</keyword>
<keyword evidence="3 5" id="KW-0067">ATP-binding</keyword>
<comment type="caution">
    <text evidence="5">Lacks conserved residue(s) required for the propagation of feature annotation.</text>
</comment>
<keyword evidence="5" id="KW-0238">DNA-binding</keyword>
<evidence type="ECO:0000313" key="9">
    <source>
        <dbReference type="Proteomes" id="UP000647587"/>
    </source>
</evidence>
<dbReference type="InterPro" id="IPR030855">
    <property type="entry name" value="Bifunct_BirA"/>
</dbReference>
<gene>
    <name evidence="5" type="primary">birA</name>
    <name evidence="8" type="ORF">GCM10008955_17260</name>
</gene>
<sequence length="309" mass="32225">MPDRLLPLLSALPQTGDALGERLGVGRVTVHTLARRLAEQGVPVVVSRQGYALEPGTPAPGLVPVQGLFGRALRYTGTTTSTQDDLRHWAEHAKSPAPHGAVVVAERQTAGRGRRGRTWNTPHGTLVFSVLLCAPLTLPELALMPLAAGVAVHEACRTGGLKWPNDLLTSDGRKLAGILLEADLRGEEARRAVLGIGVNVGSAPEGAAHLHETQPGLTRAELLGRVLAALEHWLGQPAQNVLSAWRAASLTLGQAVTVTTPRGTIQGMALDLDAQGNLLVQVTGGQVHTISAGDVQLIGSLPLSSPPAS</sequence>
<dbReference type="NCBIfam" id="TIGR00121">
    <property type="entry name" value="birA_ligase"/>
    <property type="match status" value="1"/>
</dbReference>
<organism evidence="8 9">
    <name type="scientific">Deinococcus malanensis</name>
    <dbReference type="NCBI Taxonomy" id="1706855"/>
    <lineage>
        <taxon>Bacteria</taxon>
        <taxon>Thermotogati</taxon>
        <taxon>Deinococcota</taxon>
        <taxon>Deinococci</taxon>
        <taxon>Deinococcales</taxon>
        <taxon>Deinococcaceae</taxon>
        <taxon>Deinococcus</taxon>
    </lineage>
</organism>
<dbReference type="EC" id="6.3.4.15" evidence="5"/>
<name>A0ABQ2EWK1_9DEIO</name>
<dbReference type="RefSeq" id="WP_189006797.1">
    <property type="nucleotide sequence ID" value="NZ_BMPP01000006.1"/>
</dbReference>
<evidence type="ECO:0000256" key="2">
    <source>
        <dbReference type="ARBA" id="ARBA00022741"/>
    </source>
</evidence>
<evidence type="ECO:0000256" key="1">
    <source>
        <dbReference type="ARBA" id="ARBA00022598"/>
    </source>
</evidence>
<dbReference type="SUPFAM" id="SSF55681">
    <property type="entry name" value="Class II aaRS and biotin synthetases"/>
    <property type="match status" value="1"/>
</dbReference>
<dbReference type="Pfam" id="PF03099">
    <property type="entry name" value="BPL_LplA_LipB"/>
    <property type="match status" value="1"/>
</dbReference>
<feature type="domain" description="Biotin protein ligase C-terminal" evidence="6">
    <location>
        <begin position="251"/>
        <end position="297"/>
    </location>
</feature>
<keyword evidence="4 5" id="KW-0092">Biotin</keyword>
<dbReference type="EMBL" id="BMPP01000006">
    <property type="protein sequence ID" value="GGK24277.1"/>
    <property type="molecule type" value="Genomic_DNA"/>
</dbReference>
<keyword evidence="1 5" id="KW-0436">Ligase</keyword>
<dbReference type="InterPro" id="IPR004408">
    <property type="entry name" value="Biotin_CoA_COase_ligase"/>
</dbReference>
<keyword evidence="2 5" id="KW-0547">Nucleotide-binding</keyword>
<comment type="caution">
    <text evidence="8">The sequence shown here is derived from an EMBL/GenBank/DDBJ whole genome shotgun (WGS) entry which is preliminary data.</text>
</comment>
<protein>
    <recommendedName>
        <fullName evidence="5">Bifunctional ligase/repressor BirA</fullName>
    </recommendedName>
    <alternativeName>
        <fullName evidence="5">Biotin--[acetyl-CoA-carboxylase] ligase</fullName>
        <ecNumber evidence="5">6.3.4.15</ecNumber>
    </alternativeName>
    <alternativeName>
        <fullName evidence="5">Biotin--protein ligase</fullName>
    </alternativeName>
    <alternativeName>
        <fullName evidence="5">Biotin-[acetyl-CoA carboxylase] synthetase</fullName>
    </alternativeName>
</protein>
<dbReference type="Gene3D" id="2.30.30.100">
    <property type="match status" value="1"/>
</dbReference>
<evidence type="ECO:0000313" key="8">
    <source>
        <dbReference type="EMBL" id="GGK24277.1"/>
    </source>
</evidence>
<dbReference type="PANTHER" id="PTHR12835:SF5">
    <property type="entry name" value="BIOTIN--PROTEIN LIGASE"/>
    <property type="match status" value="1"/>
</dbReference>
<feature type="DNA-binding region" description="H-T-H motif" evidence="5">
    <location>
        <begin position="16"/>
        <end position="35"/>
    </location>
</feature>
<dbReference type="PANTHER" id="PTHR12835">
    <property type="entry name" value="BIOTIN PROTEIN LIGASE"/>
    <property type="match status" value="1"/>
</dbReference>
<dbReference type="Proteomes" id="UP000647587">
    <property type="component" value="Unassembled WGS sequence"/>
</dbReference>
<accession>A0ABQ2EWK1</accession>
<keyword evidence="5" id="KW-0678">Repressor</keyword>
<reference evidence="9" key="1">
    <citation type="journal article" date="2019" name="Int. J. Syst. Evol. Microbiol.">
        <title>The Global Catalogue of Microorganisms (GCM) 10K type strain sequencing project: providing services to taxonomists for standard genome sequencing and annotation.</title>
        <authorList>
            <consortium name="The Broad Institute Genomics Platform"/>
            <consortium name="The Broad Institute Genome Sequencing Center for Infectious Disease"/>
            <person name="Wu L."/>
            <person name="Ma J."/>
        </authorList>
    </citation>
    <scope>NUCLEOTIDE SEQUENCE [LARGE SCALE GENOMIC DNA]</scope>
    <source>
        <strain evidence="9">JCM 30331</strain>
    </source>
</reference>
<dbReference type="InterPro" id="IPR004143">
    <property type="entry name" value="BPL_LPL_catalytic"/>
</dbReference>
<dbReference type="InterPro" id="IPR003142">
    <property type="entry name" value="BPL_C"/>
</dbReference>
<dbReference type="Gene3D" id="3.30.930.10">
    <property type="entry name" value="Bira Bifunctional Protein, Domain 2"/>
    <property type="match status" value="1"/>
</dbReference>
<evidence type="ECO:0000256" key="4">
    <source>
        <dbReference type="ARBA" id="ARBA00023267"/>
    </source>
</evidence>
<dbReference type="Pfam" id="PF02237">
    <property type="entry name" value="BPL_C"/>
    <property type="match status" value="1"/>
</dbReference>
<dbReference type="SUPFAM" id="SSF50037">
    <property type="entry name" value="C-terminal domain of transcriptional repressors"/>
    <property type="match status" value="1"/>
</dbReference>
<keyword evidence="5" id="KW-0805">Transcription regulation</keyword>
<dbReference type="InterPro" id="IPR045864">
    <property type="entry name" value="aa-tRNA-synth_II/BPL/LPL"/>
</dbReference>
<dbReference type="CDD" id="cd16442">
    <property type="entry name" value="BPL"/>
    <property type="match status" value="1"/>
</dbReference>
<comment type="function">
    <text evidence="5">Acts both as a biotin--[acetyl-CoA-carboxylase] ligase and a repressor.</text>
</comment>
<feature type="binding site" evidence="5">
    <location>
        <begin position="112"/>
        <end position="114"/>
    </location>
    <ligand>
        <name>biotin</name>
        <dbReference type="ChEBI" id="CHEBI:57586"/>
    </ligand>
</feature>
<dbReference type="InterPro" id="IPR008988">
    <property type="entry name" value="Transcriptional_repressor_C"/>
</dbReference>
<proteinExistence type="inferred from homology"/>
<dbReference type="HAMAP" id="MF_00978">
    <property type="entry name" value="Bifunct_BirA"/>
    <property type="match status" value="1"/>
</dbReference>
<evidence type="ECO:0000259" key="6">
    <source>
        <dbReference type="Pfam" id="PF02237"/>
    </source>
</evidence>
<evidence type="ECO:0000259" key="7">
    <source>
        <dbReference type="Pfam" id="PF03099"/>
    </source>
</evidence>
<comment type="similarity">
    <text evidence="5">Belongs to the biotin--protein ligase family.</text>
</comment>
<evidence type="ECO:0000256" key="5">
    <source>
        <dbReference type="HAMAP-Rule" id="MF_00978"/>
    </source>
</evidence>
<feature type="binding site" evidence="5">
    <location>
        <position position="108"/>
    </location>
    <ligand>
        <name>biotin</name>
        <dbReference type="ChEBI" id="CHEBI:57586"/>
    </ligand>
</feature>
<evidence type="ECO:0000256" key="3">
    <source>
        <dbReference type="ARBA" id="ARBA00022840"/>
    </source>
</evidence>
<feature type="domain" description="BPL/LPL catalytic" evidence="7">
    <location>
        <begin position="79"/>
        <end position="199"/>
    </location>
</feature>
<keyword evidence="5" id="KW-0804">Transcription</keyword>
<comment type="catalytic activity">
    <reaction evidence="5">
        <text>biotin + L-lysyl-[protein] + ATP = N(6)-biotinyl-L-lysyl-[protein] + AMP + diphosphate + H(+)</text>
        <dbReference type="Rhea" id="RHEA:11756"/>
        <dbReference type="Rhea" id="RHEA-COMP:9752"/>
        <dbReference type="Rhea" id="RHEA-COMP:10505"/>
        <dbReference type="ChEBI" id="CHEBI:15378"/>
        <dbReference type="ChEBI" id="CHEBI:29969"/>
        <dbReference type="ChEBI" id="CHEBI:30616"/>
        <dbReference type="ChEBI" id="CHEBI:33019"/>
        <dbReference type="ChEBI" id="CHEBI:57586"/>
        <dbReference type="ChEBI" id="CHEBI:83144"/>
        <dbReference type="ChEBI" id="CHEBI:456215"/>
        <dbReference type="EC" id="6.3.4.15"/>
    </reaction>
</comment>